<dbReference type="InterPro" id="IPR005119">
    <property type="entry name" value="LysR_subst-bd"/>
</dbReference>
<organism evidence="6 7">
    <name type="scientific">Roseovarius aquimarinus</name>
    <dbReference type="NCBI Taxonomy" id="1229156"/>
    <lineage>
        <taxon>Bacteria</taxon>
        <taxon>Pseudomonadati</taxon>
        <taxon>Pseudomonadota</taxon>
        <taxon>Alphaproteobacteria</taxon>
        <taxon>Rhodobacterales</taxon>
        <taxon>Roseobacteraceae</taxon>
        <taxon>Roseovarius</taxon>
    </lineage>
</organism>
<dbReference type="Proteomes" id="UP001607157">
    <property type="component" value="Unassembled WGS sequence"/>
</dbReference>
<dbReference type="PANTHER" id="PTHR30419">
    <property type="entry name" value="HTH-TYPE TRANSCRIPTIONAL REGULATOR YBHD"/>
    <property type="match status" value="1"/>
</dbReference>
<evidence type="ECO:0000256" key="1">
    <source>
        <dbReference type="ARBA" id="ARBA00009437"/>
    </source>
</evidence>
<dbReference type="InterPro" id="IPR036390">
    <property type="entry name" value="WH_DNA-bd_sf"/>
</dbReference>
<dbReference type="Pfam" id="PF00126">
    <property type="entry name" value="HTH_1"/>
    <property type="match status" value="1"/>
</dbReference>
<dbReference type="Gene3D" id="3.40.190.290">
    <property type="match status" value="1"/>
</dbReference>
<sequence>MSAGGHAQITGRVINRLKLRQLRLLIAVGRHGSILHAAREMNLSQPAATKIIKDLEADFEVQLFERTNRGVLPTAAGEALIRGGQLIFSQIGTTAQELEDIAGGNAGRIVVGTLLAASARLLPEAIARVSEQRPRLVIKVVEGTNEVLMPRLRAGELDLVVGRLPMMRHRSDLAQEKLMQGRIALVVRAGHPLLARGTLAFDDLRAHGWILPPADTTLRRQLDQFFVEEGQFVPPRVVESVSFVTNRALLAGSDMICAMPAELAHGDPAGGLAELPFALPFGDGPVGASYRSTTSLPPAAAALLEALRAVAQPISASERLGQ</sequence>
<gene>
    <name evidence="6" type="ORF">ACGRVM_02810</name>
</gene>
<dbReference type="SUPFAM" id="SSF46785">
    <property type="entry name" value="Winged helix' DNA-binding domain"/>
    <property type="match status" value="1"/>
</dbReference>
<dbReference type="InterPro" id="IPR000847">
    <property type="entry name" value="LysR_HTH_N"/>
</dbReference>
<comment type="similarity">
    <text evidence="1">Belongs to the LysR transcriptional regulatory family.</text>
</comment>
<dbReference type="Pfam" id="PF03466">
    <property type="entry name" value="LysR_substrate"/>
    <property type="match status" value="1"/>
</dbReference>
<comment type="caution">
    <text evidence="6">The sequence shown here is derived from an EMBL/GenBank/DDBJ whole genome shotgun (WGS) entry which is preliminary data.</text>
</comment>
<dbReference type="RefSeq" id="WP_377168915.1">
    <property type="nucleotide sequence ID" value="NZ_JBHTJC010000001.1"/>
</dbReference>
<keyword evidence="2" id="KW-0805">Transcription regulation</keyword>
<keyword evidence="3" id="KW-0238">DNA-binding</keyword>
<dbReference type="Gene3D" id="1.10.10.10">
    <property type="entry name" value="Winged helix-like DNA-binding domain superfamily/Winged helix DNA-binding domain"/>
    <property type="match status" value="1"/>
</dbReference>
<evidence type="ECO:0000313" key="6">
    <source>
        <dbReference type="EMBL" id="MFH0252806.1"/>
    </source>
</evidence>
<dbReference type="SUPFAM" id="SSF53850">
    <property type="entry name" value="Periplasmic binding protein-like II"/>
    <property type="match status" value="1"/>
</dbReference>
<dbReference type="InterPro" id="IPR036388">
    <property type="entry name" value="WH-like_DNA-bd_sf"/>
</dbReference>
<dbReference type="PANTHER" id="PTHR30419:SF8">
    <property type="entry name" value="NITROGEN ASSIMILATION TRANSCRIPTIONAL ACTIVATOR-RELATED"/>
    <property type="match status" value="1"/>
</dbReference>
<evidence type="ECO:0000259" key="5">
    <source>
        <dbReference type="PROSITE" id="PS50931"/>
    </source>
</evidence>
<feature type="domain" description="HTH lysR-type" evidence="5">
    <location>
        <begin position="17"/>
        <end position="74"/>
    </location>
</feature>
<accession>A0ABW7I3R5</accession>
<evidence type="ECO:0000313" key="7">
    <source>
        <dbReference type="Proteomes" id="UP001607157"/>
    </source>
</evidence>
<proteinExistence type="inferred from homology"/>
<protein>
    <submittedName>
        <fullName evidence="6">LysR substrate-binding domain-containing protein</fullName>
    </submittedName>
</protein>
<dbReference type="PRINTS" id="PR00039">
    <property type="entry name" value="HTHLYSR"/>
</dbReference>
<evidence type="ECO:0000256" key="4">
    <source>
        <dbReference type="ARBA" id="ARBA00023163"/>
    </source>
</evidence>
<dbReference type="PROSITE" id="PS50931">
    <property type="entry name" value="HTH_LYSR"/>
    <property type="match status" value="1"/>
</dbReference>
<keyword evidence="7" id="KW-1185">Reference proteome</keyword>
<name>A0ABW7I3R5_9RHOB</name>
<evidence type="ECO:0000256" key="2">
    <source>
        <dbReference type="ARBA" id="ARBA00023015"/>
    </source>
</evidence>
<keyword evidence="4" id="KW-0804">Transcription</keyword>
<dbReference type="InterPro" id="IPR050950">
    <property type="entry name" value="HTH-type_LysR_regulators"/>
</dbReference>
<evidence type="ECO:0000256" key="3">
    <source>
        <dbReference type="ARBA" id="ARBA00023125"/>
    </source>
</evidence>
<reference evidence="6 7" key="1">
    <citation type="submission" date="2024-10" db="EMBL/GenBank/DDBJ databases">
        <authorList>
            <person name="Yang X.-N."/>
        </authorList>
    </citation>
    <scope>NUCLEOTIDE SEQUENCE [LARGE SCALE GENOMIC DNA]</scope>
    <source>
        <strain evidence="6 7">CAU 1059</strain>
    </source>
</reference>
<dbReference type="EMBL" id="JBIHMM010000001">
    <property type="protein sequence ID" value="MFH0252806.1"/>
    <property type="molecule type" value="Genomic_DNA"/>
</dbReference>